<keyword evidence="1" id="KW-0812">Transmembrane</keyword>
<keyword evidence="1" id="KW-1133">Transmembrane helix</keyword>
<evidence type="ECO:0000313" key="2">
    <source>
        <dbReference type="EMBL" id="MFB9831054.1"/>
    </source>
</evidence>
<feature type="transmembrane region" description="Helical" evidence="1">
    <location>
        <begin position="73"/>
        <end position="95"/>
    </location>
</feature>
<proteinExistence type="predicted"/>
<gene>
    <name evidence="2" type="ORF">ACFFNX_02480</name>
</gene>
<sequence length="104" mass="10867">MAPQVHRELSAAGVPRATQDDALTRFRTCARDRAGEKDPATVPASCATDGGTAIAATLAANAPRAQAVTFGRAYRVGMFGVAGLMVLVTVLMLSLPRFAIPREP</sequence>
<comment type="caution">
    <text evidence="2">The sequence shown here is derived from an EMBL/GenBank/DDBJ whole genome shotgun (WGS) entry which is preliminary data.</text>
</comment>
<name>A0ABV5Y7Q2_9ACTN</name>
<dbReference type="Proteomes" id="UP001589627">
    <property type="component" value="Unassembled WGS sequence"/>
</dbReference>
<reference evidence="2 3" key="1">
    <citation type="submission" date="2024-09" db="EMBL/GenBank/DDBJ databases">
        <authorList>
            <person name="Sun Q."/>
            <person name="Mori K."/>
        </authorList>
    </citation>
    <scope>NUCLEOTIDE SEQUENCE [LARGE SCALE GENOMIC DNA]</scope>
    <source>
        <strain evidence="2 3">TBRC 0563</strain>
    </source>
</reference>
<evidence type="ECO:0000313" key="3">
    <source>
        <dbReference type="Proteomes" id="UP001589627"/>
    </source>
</evidence>
<protein>
    <submittedName>
        <fullName evidence="2">Uncharacterized protein</fullName>
    </submittedName>
</protein>
<keyword evidence="3" id="KW-1185">Reference proteome</keyword>
<evidence type="ECO:0000256" key="1">
    <source>
        <dbReference type="SAM" id="Phobius"/>
    </source>
</evidence>
<keyword evidence="1" id="KW-0472">Membrane</keyword>
<dbReference type="EMBL" id="JBHLZP010000007">
    <property type="protein sequence ID" value="MFB9831054.1"/>
    <property type="molecule type" value="Genomic_DNA"/>
</dbReference>
<accession>A0ABV5Y7Q2</accession>
<organism evidence="2 3">
    <name type="scientific">Actinoallomurus acaciae</name>
    <dbReference type="NCBI Taxonomy" id="502577"/>
    <lineage>
        <taxon>Bacteria</taxon>
        <taxon>Bacillati</taxon>
        <taxon>Actinomycetota</taxon>
        <taxon>Actinomycetes</taxon>
        <taxon>Streptosporangiales</taxon>
        <taxon>Thermomonosporaceae</taxon>
        <taxon>Actinoallomurus</taxon>
    </lineage>
</organism>
<dbReference type="RefSeq" id="WP_378194349.1">
    <property type="nucleotide sequence ID" value="NZ_JBHLZP010000007.1"/>
</dbReference>